<evidence type="ECO:0000313" key="2">
    <source>
        <dbReference type="EMBL" id="KAK5951315.1"/>
    </source>
</evidence>
<dbReference type="EMBL" id="JAKLMC020000021">
    <property type="protein sequence ID" value="KAK5951315.1"/>
    <property type="molecule type" value="Genomic_DNA"/>
</dbReference>
<protein>
    <submittedName>
        <fullName evidence="2">Uncharacterized protein</fullName>
    </submittedName>
</protein>
<feature type="compositionally biased region" description="Polar residues" evidence="1">
    <location>
        <begin position="96"/>
        <end position="111"/>
    </location>
</feature>
<dbReference type="AlphaFoldDB" id="A0AAN8EK24"/>
<name>A0AAN8EK24_9EURO</name>
<feature type="compositionally biased region" description="Polar residues" evidence="1">
    <location>
        <begin position="7"/>
        <end position="23"/>
    </location>
</feature>
<keyword evidence="3" id="KW-1185">Reference proteome</keyword>
<evidence type="ECO:0000256" key="1">
    <source>
        <dbReference type="SAM" id="MobiDB-lite"/>
    </source>
</evidence>
<feature type="compositionally biased region" description="Acidic residues" evidence="1">
    <location>
        <begin position="79"/>
        <end position="94"/>
    </location>
</feature>
<sequence length="111" mass="12256">MARYLNIRSNSNAGVATMISSLQPKRPGTRRMSSGEAHKAPFDGPQSQQRRRESISLEPTTSEGDEMNKEEKEDREDISADTEEPESSVMEVEEAVQNQAASTNNSSVVNK</sequence>
<reference evidence="2 3" key="1">
    <citation type="submission" date="2022-12" db="EMBL/GenBank/DDBJ databases">
        <title>Genomic features and morphological characterization of a novel Knufia sp. strain isolated from spacecraft assembly facility.</title>
        <authorList>
            <person name="Teixeira M."/>
            <person name="Chander A.M."/>
            <person name="Stajich J.E."/>
            <person name="Venkateswaran K."/>
        </authorList>
    </citation>
    <scope>NUCLEOTIDE SEQUENCE [LARGE SCALE GENOMIC DNA]</scope>
    <source>
        <strain evidence="2 3">FJI-L2-BK-P2</strain>
    </source>
</reference>
<proteinExistence type="predicted"/>
<evidence type="ECO:0000313" key="3">
    <source>
        <dbReference type="Proteomes" id="UP001316803"/>
    </source>
</evidence>
<organism evidence="2 3">
    <name type="scientific">Knufia fluminis</name>
    <dbReference type="NCBI Taxonomy" id="191047"/>
    <lineage>
        <taxon>Eukaryota</taxon>
        <taxon>Fungi</taxon>
        <taxon>Dikarya</taxon>
        <taxon>Ascomycota</taxon>
        <taxon>Pezizomycotina</taxon>
        <taxon>Eurotiomycetes</taxon>
        <taxon>Chaetothyriomycetidae</taxon>
        <taxon>Chaetothyriales</taxon>
        <taxon>Trichomeriaceae</taxon>
        <taxon>Knufia</taxon>
    </lineage>
</organism>
<dbReference type="Proteomes" id="UP001316803">
    <property type="component" value="Unassembled WGS sequence"/>
</dbReference>
<feature type="region of interest" description="Disordered" evidence="1">
    <location>
        <begin position="1"/>
        <end position="111"/>
    </location>
</feature>
<feature type="compositionally biased region" description="Basic and acidic residues" evidence="1">
    <location>
        <begin position="66"/>
        <end position="78"/>
    </location>
</feature>
<accession>A0AAN8EK24</accession>
<gene>
    <name evidence="2" type="ORF">OHC33_007733</name>
</gene>
<comment type="caution">
    <text evidence="2">The sequence shown here is derived from an EMBL/GenBank/DDBJ whole genome shotgun (WGS) entry which is preliminary data.</text>
</comment>